<evidence type="ECO:0000256" key="1">
    <source>
        <dbReference type="ARBA" id="ARBA00023015"/>
    </source>
</evidence>
<dbReference type="Gene3D" id="1.10.260.40">
    <property type="entry name" value="lambda repressor-like DNA-binding domains"/>
    <property type="match status" value="2"/>
</dbReference>
<sequence length="148" mass="16795">MTTKASAVVPVGLRCVRRNLGLEQQYIAAQLDVAANTVSHWEHGYDNPPAHQMVAYAALVERRLMVGRDRRGMYDLARLLPNLSTFRRVRKLTQQQVAHRMHVSVARVGVLERRARYRKPVGWDSVVRYFAALDYEIGIAKVQAARAA</sequence>
<dbReference type="PANTHER" id="PTHR36511:SF3">
    <property type="entry name" value="ANTITOXIN HIGA-2"/>
    <property type="match status" value="1"/>
</dbReference>
<feature type="domain" description="HTH cro/C1-type" evidence="4">
    <location>
        <begin position="13"/>
        <end position="59"/>
    </location>
</feature>
<proteinExistence type="predicted"/>
<evidence type="ECO:0000259" key="4">
    <source>
        <dbReference type="PROSITE" id="PS50943"/>
    </source>
</evidence>
<protein>
    <submittedName>
        <fullName evidence="5">Helix-turn-helix domain-containing protein</fullName>
    </submittedName>
</protein>
<dbReference type="InterPro" id="IPR010982">
    <property type="entry name" value="Lambda_DNA-bd_dom_sf"/>
</dbReference>
<accession>A0A5S4H2Z0</accession>
<dbReference type="OrthoDB" id="4640255at2"/>
<gene>
    <name evidence="5" type="ORF">ETD85_01010</name>
</gene>
<dbReference type="PROSITE" id="PS50943">
    <property type="entry name" value="HTH_CROC1"/>
    <property type="match status" value="1"/>
</dbReference>
<dbReference type="GO" id="GO:0003677">
    <property type="term" value="F:DNA binding"/>
    <property type="evidence" value="ECO:0007669"/>
    <property type="project" value="UniProtKB-KW"/>
</dbReference>
<evidence type="ECO:0000256" key="2">
    <source>
        <dbReference type="ARBA" id="ARBA00023125"/>
    </source>
</evidence>
<comment type="caution">
    <text evidence="5">The sequence shown here is derived from an EMBL/GenBank/DDBJ whole genome shotgun (WGS) entry which is preliminary data.</text>
</comment>
<evidence type="ECO:0000313" key="5">
    <source>
        <dbReference type="EMBL" id="TMR39623.1"/>
    </source>
</evidence>
<evidence type="ECO:0000256" key="3">
    <source>
        <dbReference type="ARBA" id="ARBA00023163"/>
    </source>
</evidence>
<dbReference type="Pfam" id="PF01381">
    <property type="entry name" value="HTH_3"/>
    <property type="match status" value="1"/>
</dbReference>
<dbReference type="PANTHER" id="PTHR36511">
    <property type="entry name" value="MERR FAMILY BACTERIAL REGULATORY PROTEIN"/>
    <property type="match status" value="1"/>
</dbReference>
<dbReference type="InterPro" id="IPR001387">
    <property type="entry name" value="Cro/C1-type_HTH"/>
</dbReference>
<dbReference type="InterPro" id="IPR052359">
    <property type="entry name" value="HTH-type_reg/antitoxin"/>
</dbReference>
<name>A0A5S4H2Z0_9ACTN</name>
<reference evidence="5 6" key="1">
    <citation type="submission" date="2019-05" db="EMBL/GenBank/DDBJ databases">
        <title>Draft genome sequence of Nonomuraea zeae DSM 100528.</title>
        <authorList>
            <person name="Saricaoglu S."/>
            <person name="Isik K."/>
        </authorList>
    </citation>
    <scope>NUCLEOTIDE SEQUENCE [LARGE SCALE GENOMIC DNA]</scope>
    <source>
        <strain evidence="5 6">DSM 100528</strain>
    </source>
</reference>
<dbReference type="Proteomes" id="UP000306628">
    <property type="component" value="Unassembled WGS sequence"/>
</dbReference>
<organism evidence="5 6">
    <name type="scientific">Nonomuraea zeae</name>
    <dbReference type="NCBI Taxonomy" id="1642303"/>
    <lineage>
        <taxon>Bacteria</taxon>
        <taxon>Bacillati</taxon>
        <taxon>Actinomycetota</taxon>
        <taxon>Actinomycetes</taxon>
        <taxon>Streptosporangiales</taxon>
        <taxon>Streptosporangiaceae</taxon>
        <taxon>Nonomuraea</taxon>
    </lineage>
</organism>
<keyword evidence="3" id="KW-0804">Transcription</keyword>
<dbReference type="EMBL" id="VCKX01000002">
    <property type="protein sequence ID" value="TMR39623.1"/>
    <property type="molecule type" value="Genomic_DNA"/>
</dbReference>
<keyword evidence="2" id="KW-0238">DNA-binding</keyword>
<evidence type="ECO:0000313" key="6">
    <source>
        <dbReference type="Proteomes" id="UP000306628"/>
    </source>
</evidence>
<dbReference type="SMART" id="SM00530">
    <property type="entry name" value="HTH_XRE"/>
    <property type="match status" value="2"/>
</dbReference>
<dbReference type="CDD" id="cd00093">
    <property type="entry name" value="HTH_XRE"/>
    <property type="match status" value="1"/>
</dbReference>
<dbReference type="AlphaFoldDB" id="A0A5S4H2Z0"/>
<dbReference type="SUPFAM" id="SSF47413">
    <property type="entry name" value="lambda repressor-like DNA-binding domains"/>
    <property type="match status" value="2"/>
</dbReference>
<dbReference type="RefSeq" id="WP_138687649.1">
    <property type="nucleotide sequence ID" value="NZ_JBHSAZ010000112.1"/>
</dbReference>
<keyword evidence="1" id="KW-0805">Transcription regulation</keyword>
<keyword evidence="6" id="KW-1185">Reference proteome</keyword>